<evidence type="ECO:0000256" key="1">
    <source>
        <dbReference type="SAM" id="MobiDB-lite"/>
    </source>
</evidence>
<comment type="caution">
    <text evidence="2">The sequence shown here is derived from an EMBL/GenBank/DDBJ whole genome shotgun (WGS) entry which is preliminary data.</text>
</comment>
<gene>
    <name evidence="2" type="ORF">BpHYR1_019193</name>
</gene>
<evidence type="ECO:0000313" key="3">
    <source>
        <dbReference type="Proteomes" id="UP000276133"/>
    </source>
</evidence>
<evidence type="ECO:0000313" key="2">
    <source>
        <dbReference type="EMBL" id="RNA31127.1"/>
    </source>
</evidence>
<dbReference type="AlphaFoldDB" id="A0A3M7S655"/>
<organism evidence="2 3">
    <name type="scientific">Brachionus plicatilis</name>
    <name type="common">Marine rotifer</name>
    <name type="synonym">Brachionus muelleri</name>
    <dbReference type="NCBI Taxonomy" id="10195"/>
    <lineage>
        <taxon>Eukaryota</taxon>
        <taxon>Metazoa</taxon>
        <taxon>Spiralia</taxon>
        <taxon>Gnathifera</taxon>
        <taxon>Rotifera</taxon>
        <taxon>Eurotatoria</taxon>
        <taxon>Monogononta</taxon>
        <taxon>Pseudotrocha</taxon>
        <taxon>Ploima</taxon>
        <taxon>Brachionidae</taxon>
        <taxon>Brachionus</taxon>
    </lineage>
</organism>
<accession>A0A3M7S655</accession>
<protein>
    <submittedName>
        <fullName evidence="2">Uncharacterized protein</fullName>
    </submittedName>
</protein>
<dbReference type="EMBL" id="REGN01001983">
    <property type="protein sequence ID" value="RNA31127.1"/>
    <property type="molecule type" value="Genomic_DNA"/>
</dbReference>
<keyword evidence="3" id="KW-1185">Reference proteome</keyword>
<dbReference type="Proteomes" id="UP000276133">
    <property type="component" value="Unassembled WGS sequence"/>
</dbReference>
<feature type="region of interest" description="Disordered" evidence="1">
    <location>
        <begin position="1"/>
        <end position="24"/>
    </location>
</feature>
<proteinExistence type="predicted"/>
<name>A0A3M7S655_BRAPC</name>
<sequence>MDGDGGTDVPFISEGISKKGSEQGSFSKLNDFKYRKNCNHIRDLSCLLFQIDLLICRGKLSVLTYFVKSEALYSDLIILSIKN</sequence>
<reference evidence="2 3" key="1">
    <citation type="journal article" date="2018" name="Sci. Rep.">
        <title>Genomic signatures of local adaptation to the degree of environmental predictability in rotifers.</title>
        <authorList>
            <person name="Franch-Gras L."/>
            <person name="Hahn C."/>
            <person name="Garcia-Roger E.M."/>
            <person name="Carmona M.J."/>
            <person name="Serra M."/>
            <person name="Gomez A."/>
        </authorList>
    </citation>
    <scope>NUCLEOTIDE SEQUENCE [LARGE SCALE GENOMIC DNA]</scope>
    <source>
        <strain evidence="2">HYR1</strain>
    </source>
</reference>